<keyword evidence="1" id="KW-0808">Transferase</keyword>
<dbReference type="InterPro" id="IPR051321">
    <property type="entry name" value="PHA/PHB_synthase"/>
</dbReference>
<keyword evidence="2" id="KW-0012">Acyltransferase</keyword>
<dbReference type="AlphaFoldDB" id="A0A2K8UEN2"/>
<dbReference type="EMBL" id="CP020370">
    <property type="protein sequence ID" value="AUB83985.1"/>
    <property type="molecule type" value="Genomic_DNA"/>
</dbReference>
<dbReference type="GO" id="GO:0042619">
    <property type="term" value="P:poly-hydroxybutyrate biosynthetic process"/>
    <property type="evidence" value="ECO:0007669"/>
    <property type="project" value="InterPro"/>
</dbReference>
<evidence type="ECO:0000256" key="2">
    <source>
        <dbReference type="ARBA" id="ARBA00023315"/>
    </source>
</evidence>
<dbReference type="RefSeq" id="WP_172965342.1">
    <property type="nucleotide sequence ID" value="NZ_CP020370.1"/>
</dbReference>
<dbReference type="Proteomes" id="UP000232638">
    <property type="component" value="Chromosome"/>
</dbReference>
<evidence type="ECO:0000256" key="1">
    <source>
        <dbReference type="ARBA" id="ARBA00022679"/>
    </source>
</evidence>
<dbReference type="InterPro" id="IPR029058">
    <property type="entry name" value="AB_hydrolase_fold"/>
</dbReference>
<dbReference type="GO" id="GO:0016787">
    <property type="term" value="F:hydrolase activity"/>
    <property type="evidence" value="ECO:0007669"/>
    <property type="project" value="UniProtKB-KW"/>
</dbReference>
<gene>
    <name evidence="5" type="ORF">THSYN_25660</name>
</gene>
<dbReference type="PANTHER" id="PTHR36837">
    <property type="entry name" value="POLY(3-HYDROXYALKANOATE) POLYMERASE SUBUNIT PHAC"/>
    <property type="match status" value="1"/>
</dbReference>
<evidence type="ECO:0000313" key="6">
    <source>
        <dbReference type="Proteomes" id="UP000232638"/>
    </source>
</evidence>
<dbReference type="Pfam" id="PF07167">
    <property type="entry name" value="PhaC_N"/>
    <property type="match status" value="1"/>
</dbReference>
<feature type="region of interest" description="Disordered" evidence="3">
    <location>
        <begin position="1"/>
        <end position="42"/>
    </location>
</feature>
<organism evidence="5 6">
    <name type="scientific">Candidatus Thiodictyon syntrophicum</name>
    <dbReference type="NCBI Taxonomy" id="1166950"/>
    <lineage>
        <taxon>Bacteria</taxon>
        <taxon>Pseudomonadati</taxon>
        <taxon>Pseudomonadota</taxon>
        <taxon>Gammaproteobacteria</taxon>
        <taxon>Chromatiales</taxon>
        <taxon>Chromatiaceae</taxon>
        <taxon>Thiodictyon</taxon>
    </lineage>
</organism>
<dbReference type="Gene3D" id="3.40.50.1820">
    <property type="entry name" value="alpha/beta hydrolase"/>
    <property type="match status" value="1"/>
</dbReference>
<sequence length="602" mass="67318">MAIPTDTSDTPRKSARRGTDEPREAQRIDSEFPDPQAALAGAPAPLEPAAPLLQTPYVQAPLAMAQVAWLTHPQELGERIARWYADLWRLQWYGWQRMIGLPNDDPVRPNPADERFADPAWSDTPGWDLIKEWYLTFSRNAKDMIRDTPGLSERDRRRAAFWCRQWLDAVAPTNYLWTNPVALRRAMETGGGSLAAGYRNFLADLEAGGLRMSDPADFTVGENLAATPGAVVLRNRLVEVIHYAPTRPRVHAEPVVIITPWINKFYVLDLTPKKSLIGFLLGQGLDVFITSWKNPGADLRDLRIDDYLLEGIQVAIDVARRMTGANQVHAVGYCIGGTALAMYLAWANRRFAPAAVPVADWTLFTTLVDFAQPGDIEVFIDEASVAYLCAQMQRTGYLDGREMAAAFRLLRSNGLIWHYVVHGWLYGEKPPPFDVLYWNMDTTRMPHVMHAWYLTQLYLHNRLIQPGALTVAGESLDLGAITQPLYAVAAEDDHIAPWEQAFRTVNLVPGDKRFVLSSAGHILGILNPPVAPSKRRYWADAAQCTDRPQVWKGQTPECVGSWWEDWMAWLKPRAGALVAARPVSTPAFPALAPAPGVYVREP</sequence>
<evidence type="ECO:0000313" key="5">
    <source>
        <dbReference type="EMBL" id="AUB83985.1"/>
    </source>
</evidence>
<dbReference type="SUPFAM" id="SSF53474">
    <property type="entry name" value="alpha/beta-Hydrolases"/>
    <property type="match status" value="1"/>
</dbReference>
<name>A0A2K8UEN2_9GAMM</name>
<dbReference type="InterPro" id="IPR010941">
    <property type="entry name" value="PhaC_N"/>
</dbReference>
<feature type="compositionally biased region" description="Low complexity" evidence="3">
    <location>
        <begin position="33"/>
        <end position="42"/>
    </location>
</feature>
<protein>
    <submittedName>
        <fullName evidence="5">Alpha/beta hydrolase</fullName>
    </submittedName>
</protein>
<proteinExistence type="predicted"/>
<dbReference type="PANTHER" id="PTHR36837:SF5">
    <property type="entry name" value="POLY-3-HYDROXYBUTYRATE SYNTHASE"/>
    <property type="match status" value="1"/>
</dbReference>
<keyword evidence="5" id="KW-0378">Hydrolase</keyword>
<evidence type="ECO:0000259" key="4">
    <source>
        <dbReference type="Pfam" id="PF07167"/>
    </source>
</evidence>
<evidence type="ECO:0000256" key="3">
    <source>
        <dbReference type="SAM" id="MobiDB-lite"/>
    </source>
</evidence>
<reference evidence="5 6" key="1">
    <citation type="submission" date="2017-03" db="EMBL/GenBank/DDBJ databases">
        <title>Complete genome sequence of Candidatus 'Thiodictyon syntrophicum' sp. nov. strain Cad16T, a photolithoautotroph purple sulfur bacterium isolated from an alpine meromictic lake.</title>
        <authorList>
            <person name="Luedin S.M."/>
            <person name="Pothier J.F."/>
            <person name="Danza F."/>
            <person name="Storelli N."/>
            <person name="Wittwer M."/>
            <person name="Tonolla M."/>
        </authorList>
    </citation>
    <scope>NUCLEOTIDE SEQUENCE [LARGE SCALE GENOMIC DNA]</scope>
    <source>
        <strain evidence="5 6">Cad16T</strain>
    </source>
</reference>
<dbReference type="KEGG" id="tsy:THSYN_25660"/>
<keyword evidence="6" id="KW-1185">Reference proteome</keyword>
<feature type="domain" description="Poly-beta-hydroxybutyrate polymerase N-terminal" evidence="4">
    <location>
        <begin position="113"/>
        <end position="280"/>
    </location>
</feature>
<dbReference type="GO" id="GO:0016746">
    <property type="term" value="F:acyltransferase activity"/>
    <property type="evidence" value="ECO:0007669"/>
    <property type="project" value="UniProtKB-KW"/>
</dbReference>
<feature type="compositionally biased region" description="Basic and acidic residues" evidence="3">
    <location>
        <begin position="9"/>
        <end position="30"/>
    </location>
</feature>
<accession>A0A2K8UEN2</accession>